<evidence type="ECO:0000256" key="6">
    <source>
        <dbReference type="SAM" id="Phobius"/>
    </source>
</evidence>
<sequence length="210" mass="21966">MEVAAFVQGLFVGFFACSPIGPIGLLCVKRTLTHGRLAGLVSVLGASSVDGIYCCIAGFGITFIADALERAHEWIQLVGGLLIAIVGIVIVCSDPPMQRNNSDKRGLIDAFLSALLLTLANPVPLLVFTAAFAALGVPGWKGDYVAAGKLVFGVIVGSAIWAPILALTAGMVAHRMDRMHLRMVNSVSGGIIAVFGSIVLLRTLTTCFAR</sequence>
<protein>
    <submittedName>
        <fullName evidence="7">Putative threonine efflux protein</fullName>
    </submittedName>
</protein>
<feature type="transmembrane region" description="Helical" evidence="6">
    <location>
        <begin position="184"/>
        <end position="204"/>
    </location>
</feature>
<feature type="transmembrane region" description="Helical" evidence="6">
    <location>
        <begin position="74"/>
        <end position="93"/>
    </location>
</feature>
<name>I4C9A8_DESTA</name>
<dbReference type="STRING" id="706587.Desti_3498"/>
<evidence type="ECO:0000256" key="4">
    <source>
        <dbReference type="ARBA" id="ARBA00022989"/>
    </source>
</evidence>
<keyword evidence="5 6" id="KW-0472">Membrane</keyword>
<dbReference type="PANTHER" id="PTHR30086">
    <property type="entry name" value="ARGININE EXPORTER PROTEIN ARGO"/>
    <property type="match status" value="1"/>
</dbReference>
<evidence type="ECO:0000256" key="5">
    <source>
        <dbReference type="ARBA" id="ARBA00023136"/>
    </source>
</evidence>
<dbReference type="KEGG" id="dti:Desti_3498"/>
<organism evidence="7 8">
    <name type="scientific">Desulfomonile tiedjei (strain ATCC 49306 / DSM 6799 / DCB-1)</name>
    <dbReference type="NCBI Taxonomy" id="706587"/>
    <lineage>
        <taxon>Bacteria</taxon>
        <taxon>Pseudomonadati</taxon>
        <taxon>Thermodesulfobacteriota</taxon>
        <taxon>Desulfomonilia</taxon>
        <taxon>Desulfomonilales</taxon>
        <taxon>Desulfomonilaceae</taxon>
        <taxon>Desulfomonile</taxon>
    </lineage>
</organism>
<dbReference type="OrthoDB" id="7874789at2"/>
<evidence type="ECO:0000313" key="8">
    <source>
        <dbReference type="Proteomes" id="UP000006055"/>
    </source>
</evidence>
<comment type="subcellular location">
    <subcellularLocation>
        <location evidence="1">Cell membrane</location>
        <topology evidence="1">Multi-pass membrane protein</topology>
    </subcellularLocation>
</comment>
<dbReference type="InterPro" id="IPR001123">
    <property type="entry name" value="LeuE-type"/>
</dbReference>
<evidence type="ECO:0000313" key="7">
    <source>
        <dbReference type="EMBL" id="AFM26149.1"/>
    </source>
</evidence>
<dbReference type="RefSeq" id="WP_014811281.1">
    <property type="nucleotide sequence ID" value="NC_018025.1"/>
</dbReference>
<dbReference type="AlphaFoldDB" id="I4C9A8"/>
<reference evidence="8" key="1">
    <citation type="submission" date="2012-06" db="EMBL/GenBank/DDBJ databases">
        <title>Complete sequence of chromosome of Desulfomonile tiedjei DSM 6799.</title>
        <authorList>
            <person name="Lucas S."/>
            <person name="Copeland A."/>
            <person name="Lapidus A."/>
            <person name="Glavina del Rio T."/>
            <person name="Dalin E."/>
            <person name="Tice H."/>
            <person name="Bruce D."/>
            <person name="Goodwin L."/>
            <person name="Pitluck S."/>
            <person name="Peters L."/>
            <person name="Ovchinnikova G."/>
            <person name="Zeytun A."/>
            <person name="Lu M."/>
            <person name="Kyrpides N."/>
            <person name="Mavromatis K."/>
            <person name="Ivanova N."/>
            <person name="Brettin T."/>
            <person name="Detter J.C."/>
            <person name="Han C."/>
            <person name="Larimer F."/>
            <person name="Land M."/>
            <person name="Hauser L."/>
            <person name="Markowitz V."/>
            <person name="Cheng J.-F."/>
            <person name="Hugenholtz P."/>
            <person name="Woyke T."/>
            <person name="Wu D."/>
            <person name="Spring S."/>
            <person name="Schroeder M."/>
            <person name="Brambilla E."/>
            <person name="Klenk H.-P."/>
            <person name="Eisen J.A."/>
        </authorList>
    </citation>
    <scope>NUCLEOTIDE SEQUENCE [LARGE SCALE GENOMIC DNA]</scope>
    <source>
        <strain evidence="8">ATCC 49306 / DSM 6799 / DCB-1</strain>
    </source>
</reference>
<proteinExistence type="predicted"/>
<evidence type="ECO:0000256" key="2">
    <source>
        <dbReference type="ARBA" id="ARBA00022475"/>
    </source>
</evidence>
<feature type="transmembrane region" description="Helical" evidence="6">
    <location>
        <begin position="150"/>
        <end position="172"/>
    </location>
</feature>
<dbReference type="PANTHER" id="PTHR30086:SF20">
    <property type="entry name" value="ARGININE EXPORTER PROTEIN ARGO-RELATED"/>
    <property type="match status" value="1"/>
</dbReference>
<accession>I4C9A8</accession>
<keyword evidence="3 6" id="KW-0812">Transmembrane</keyword>
<keyword evidence="4 6" id="KW-1133">Transmembrane helix</keyword>
<dbReference type="eggNOG" id="COG1280">
    <property type="taxonomic scope" value="Bacteria"/>
</dbReference>
<dbReference type="HOGENOM" id="CLU_087840_1_1_7"/>
<dbReference type="Pfam" id="PF01810">
    <property type="entry name" value="LysE"/>
    <property type="match status" value="1"/>
</dbReference>
<dbReference type="EMBL" id="CP003360">
    <property type="protein sequence ID" value="AFM26149.1"/>
    <property type="molecule type" value="Genomic_DNA"/>
</dbReference>
<feature type="transmembrane region" description="Helical" evidence="6">
    <location>
        <begin position="114"/>
        <end position="138"/>
    </location>
</feature>
<dbReference type="GO" id="GO:0015171">
    <property type="term" value="F:amino acid transmembrane transporter activity"/>
    <property type="evidence" value="ECO:0007669"/>
    <property type="project" value="TreeGrafter"/>
</dbReference>
<keyword evidence="8" id="KW-1185">Reference proteome</keyword>
<evidence type="ECO:0000256" key="3">
    <source>
        <dbReference type="ARBA" id="ARBA00022692"/>
    </source>
</evidence>
<feature type="transmembrane region" description="Helical" evidence="6">
    <location>
        <begin position="40"/>
        <end position="68"/>
    </location>
</feature>
<evidence type="ECO:0000256" key="1">
    <source>
        <dbReference type="ARBA" id="ARBA00004651"/>
    </source>
</evidence>
<gene>
    <name evidence="7" type="ordered locus">Desti_3498</name>
</gene>
<dbReference type="Proteomes" id="UP000006055">
    <property type="component" value="Chromosome"/>
</dbReference>
<dbReference type="GO" id="GO:0005886">
    <property type="term" value="C:plasma membrane"/>
    <property type="evidence" value="ECO:0007669"/>
    <property type="project" value="UniProtKB-SubCell"/>
</dbReference>
<feature type="transmembrane region" description="Helical" evidence="6">
    <location>
        <begin position="6"/>
        <end position="28"/>
    </location>
</feature>
<keyword evidence="2" id="KW-1003">Cell membrane</keyword>